<name>A0A835SFA3_CHLIN</name>
<dbReference type="PANTHER" id="PTHR48125">
    <property type="entry name" value="LP07818P1"/>
    <property type="match status" value="1"/>
</dbReference>
<accession>A0A835SFA3</accession>
<sequence>MESSEPPEPRLGDEADAAVLEAARSAINAALLKGDFETAGVVIAKHVPILLRWGEDTWVEDPEPAAPEPPQEEAGAAAATAETDSGESLSNSSDEDSSDDSDGDEVGGPAPQITSYKYRSIMHNARNPRLEHLCTWLYDTVVHPESGDEPEEQSCQKLPAAILAAWKRLASSQQQQLLQLQQQASSTATAATATATAQQQQQTEPQHQQGGAGGAAADGSSAATGAGTAEASAEPAAASEQQQQLPPTELLHLQHSAFSAPFCTWRPVAPDALPPLHDVLVGVLRVCWERHDDREPSRNVIWGAQRHSRRDDPFTAYLYVEYLRLLVAAIVRGRAEPLWLWHELQEIIEEYPHWRHHPHEVSVLARLMVEHGCGWRLLNSLLDHIGKGPMLMYGTWAALWDGLRRPEARACARLAERHGVSGEAVWTHVAELTLLQVKEHPTDARLLARAVAVLSRAIVLAPQPAALAALLRAERDAPGSCGGVRDVTTQLGDILNNPPPPLAPPPPKGAAAAVPAAVAVAAAAPAPAPAPTAAPVAAGAGKETEKEEAPAA</sequence>
<comment type="caution">
    <text evidence="2">The sequence shown here is derived from an EMBL/GenBank/DDBJ whole genome shotgun (WGS) entry which is preliminary data.</text>
</comment>
<dbReference type="EMBL" id="JAEHOC010000049">
    <property type="protein sequence ID" value="KAG2426157.1"/>
    <property type="molecule type" value="Genomic_DNA"/>
</dbReference>
<proteinExistence type="predicted"/>
<dbReference type="AlphaFoldDB" id="A0A835SFA3"/>
<feature type="region of interest" description="Disordered" evidence="1">
    <location>
        <begin position="59"/>
        <end position="114"/>
    </location>
</feature>
<feature type="compositionally biased region" description="Basic and acidic residues" evidence="1">
    <location>
        <begin position="542"/>
        <end position="552"/>
    </location>
</feature>
<feature type="compositionally biased region" description="Low complexity" evidence="1">
    <location>
        <begin position="217"/>
        <end position="245"/>
    </location>
</feature>
<reference evidence="2" key="1">
    <citation type="journal article" date="2020" name="bioRxiv">
        <title>Comparative genomics of Chlamydomonas.</title>
        <authorList>
            <person name="Craig R.J."/>
            <person name="Hasan A.R."/>
            <person name="Ness R.W."/>
            <person name="Keightley P.D."/>
        </authorList>
    </citation>
    <scope>NUCLEOTIDE SEQUENCE</scope>
    <source>
        <strain evidence="2">SAG 7.73</strain>
    </source>
</reference>
<dbReference type="OrthoDB" id="541224at2759"/>
<keyword evidence="3" id="KW-1185">Reference proteome</keyword>
<dbReference type="PANTHER" id="PTHR48125:SF10">
    <property type="entry name" value="OS12G0136300 PROTEIN"/>
    <property type="match status" value="1"/>
</dbReference>
<feature type="region of interest" description="Disordered" evidence="1">
    <location>
        <begin position="191"/>
        <end position="245"/>
    </location>
</feature>
<evidence type="ECO:0000313" key="3">
    <source>
        <dbReference type="Proteomes" id="UP000650467"/>
    </source>
</evidence>
<organism evidence="2 3">
    <name type="scientific">Chlamydomonas incerta</name>
    <dbReference type="NCBI Taxonomy" id="51695"/>
    <lineage>
        <taxon>Eukaryota</taxon>
        <taxon>Viridiplantae</taxon>
        <taxon>Chlorophyta</taxon>
        <taxon>core chlorophytes</taxon>
        <taxon>Chlorophyceae</taxon>
        <taxon>CS clade</taxon>
        <taxon>Chlamydomonadales</taxon>
        <taxon>Chlamydomonadaceae</taxon>
        <taxon>Chlamydomonas</taxon>
    </lineage>
</organism>
<feature type="compositionally biased region" description="Low complexity" evidence="1">
    <location>
        <begin position="191"/>
        <end position="209"/>
    </location>
</feature>
<dbReference type="Proteomes" id="UP000650467">
    <property type="component" value="Unassembled WGS sequence"/>
</dbReference>
<feature type="compositionally biased region" description="Acidic residues" evidence="1">
    <location>
        <begin position="93"/>
        <end position="105"/>
    </location>
</feature>
<protein>
    <submittedName>
        <fullName evidence="2">Uncharacterized protein</fullName>
    </submittedName>
</protein>
<feature type="region of interest" description="Disordered" evidence="1">
    <location>
        <begin position="524"/>
        <end position="552"/>
    </location>
</feature>
<evidence type="ECO:0000313" key="2">
    <source>
        <dbReference type="EMBL" id="KAG2426157.1"/>
    </source>
</evidence>
<evidence type="ECO:0000256" key="1">
    <source>
        <dbReference type="SAM" id="MobiDB-lite"/>
    </source>
</evidence>
<gene>
    <name evidence="2" type="ORF">HXX76_013138</name>
</gene>
<feature type="compositionally biased region" description="Low complexity" evidence="1">
    <location>
        <begin position="72"/>
        <end position="92"/>
    </location>
</feature>